<keyword evidence="7" id="KW-1185">Reference proteome</keyword>
<dbReference type="InterPro" id="IPR013762">
    <property type="entry name" value="Integrase-like_cat_sf"/>
</dbReference>
<feature type="domain" description="Tyr recombinase" evidence="5">
    <location>
        <begin position="126"/>
        <end position="307"/>
    </location>
</feature>
<dbReference type="Pfam" id="PF00589">
    <property type="entry name" value="Phage_integrase"/>
    <property type="match status" value="1"/>
</dbReference>
<dbReference type="PANTHER" id="PTHR30349">
    <property type="entry name" value="PHAGE INTEGRASE-RELATED"/>
    <property type="match status" value="1"/>
</dbReference>
<evidence type="ECO:0000313" key="7">
    <source>
        <dbReference type="Proteomes" id="UP000606730"/>
    </source>
</evidence>
<dbReference type="CDD" id="cd00397">
    <property type="entry name" value="DNA_BRE_C"/>
    <property type="match status" value="1"/>
</dbReference>
<dbReference type="GO" id="GO:0015074">
    <property type="term" value="P:DNA integration"/>
    <property type="evidence" value="ECO:0007669"/>
    <property type="project" value="UniProtKB-KW"/>
</dbReference>
<evidence type="ECO:0000313" key="6">
    <source>
        <dbReference type="EMBL" id="GGE58011.1"/>
    </source>
</evidence>
<keyword evidence="4" id="KW-0233">DNA recombination</keyword>
<dbReference type="EMBL" id="BMKN01000002">
    <property type="protein sequence ID" value="GGE58011.1"/>
    <property type="molecule type" value="Genomic_DNA"/>
</dbReference>
<evidence type="ECO:0000256" key="3">
    <source>
        <dbReference type="ARBA" id="ARBA00023125"/>
    </source>
</evidence>
<dbReference type="InterPro" id="IPR002104">
    <property type="entry name" value="Integrase_catalytic"/>
</dbReference>
<dbReference type="Proteomes" id="UP000606730">
    <property type="component" value="Unassembled WGS sequence"/>
</dbReference>
<dbReference type="InterPro" id="IPR011010">
    <property type="entry name" value="DNA_brk_join_enz"/>
</dbReference>
<evidence type="ECO:0000256" key="1">
    <source>
        <dbReference type="ARBA" id="ARBA00008857"/>
    </source>
</evidence>
<reference evidence="6" key="2">
    <citation type="submission" date="2020-09" db="EMBL/GenBank/DDBJ databases">
        <authorList>
            <person name="Sun Q."/>
            <person name="Zhou Y."/>
        </authorList>
    </citation>
    <scope>NUCLEOTIDE SEQUENCE</scope>
    <source>
        <strain evidence="6">CGMCC 1.16012</strain>
    </source>
</reference>
<evidence type="ECO:0000259" key="5">
    <source>
        <dbReference type="PROSITE" id="PS51898"/>
    </source>
</evidence>
<dbReference type="AlphaFoldDB" id="A0A917EMS5"/>
<gene>
    <name evidence="6" type="ORF">GCM10011517_27270</name>
</gene>
<keyword evidence="2" id="KW-0229">DNA integration</keyword>
<keyword evidence="3" id="KW-0238">DNA-binding</keyword>
<dbReference type="PANTHER" id="PTHR30349:SF41">
    <property type="entry name" value="INTEGRASE_RECOMBINASE PROTEIN MJ0367-RELATED"/>
    <property type="match status" value="1"/>
</dbReference>
<proteinExistence type="inferred from homology"/>
<dbReference type="Gene3D" id="1.10.443.10">
    <property type="entry name" value="Intergrase catalytic core"/>
    <property type="match status" value="1"/>
</dbReference>
<comment type="similarity">
    <text evidence="1">Belongs to the 'phage' integrase family.</text>
</comment>
<dbReference type="InterPro" id="IPR050090">
    <property type="entry name" value="Tyrosine_recombinase_XerCD"/>
</dbReference>
<dbReference type="GO" id="GO:0003677">
    <property type="term" value="F:DNA binding"/>
    <property type="evidence" value="ECO:0007669"/>
    <property type="project" value="UniProtKB-KW"/>
</dbReference>
<accession>A0A917EMS5</accession>
<dbReference type="RefSeq" id="WP_229666194.1">
    <property type="nucleotide sequence ID" value="NZ_BMKN01000002.1"/>
</dbReference>
<dbReference type="PROSITE" id="PS51898">
    <property type="entry name" value="TYR_RECOMBINASE"/>
    <property type="match status" value="1"/>
</dbReference>
<dbReference type="GO" id="GO:0006310">
    <property type="term" value="P:DNA recombination"/>
    <property type="evidence" value="ECO:0007669"/>
    <property type="project" value="UniProtKB-KW"/>
</dbReference>
<evidence type="ECO:0000256" key="4">
    <source>
        <dbReference type="ARBA" id="ARBA00023172"/>
    </source>
</evidence>
<comment type="caution">
    <text evidence="6">The sequence shown here is derived from an EMBL/GenBank/DDBJ whole genome shotgun (WGS) entry which is preliminary data.</text>
</comment>
<protein>
    <recommendedName>
        <fullName evidence="5">Tyr recombinase domain-containing protein</fullName>
    </recommendedName>
</protein>
<sequence length="307" mass="34752">MRKLNEENERIKQKYVFYLEQAKGLDEKSTDKVLAAILKFEQSTNFKSFKRFHIEQAATFKDYLAKSIGNSGRSLSHSTVDATLALVRNFFHWLAGQPGYKSRISYSDTAYFKNSRKSARIAHTANEKESPSVEAAFHAFQAMPDDTEFEKRDKALFAFFMLTGARVGAVASLRLKHIDLFNGRVFQDAKEVNTKAAKTIDTTFFPVDAAYLECFTRWVEFLRKEKLFGPADALFPKAETGIAEGGGFTVIGLSREPYANTTTLNKIIRNAFAAVQLPEYTPHSFRTTLMRLGVEVCKGDMEKLKAW</sequence>
<evidence type="ECO:0000256" key="2">
    <source>
        <dbReference type="ARBA" id="ARBA00022908"/>
    </source>
</evidence>
<reference evidence="6" key="1">
    <citation type="journal article" date="2014" name="Int. J. Syst. Evol. Microbiol.">
        <title>Complete genome sequence of Corynebacterium casei LMG S-19264T (=DSM 44701T), isolated from a smear-ripened cheese.</title>
        <authorList>
            <consortium name="US DOE Joint Genome Institute (JGI-PGF)"/>
            <person name="Walter F."/>
            <person name="Albersmeier A."/>
            <person name="Kalinowski J."/>
            <person name="Ruckert C."/>
        </authorList>
    </citation>
    <scope>NUCLEOTIDE SEQUENCE</scope>
    <source>
        <strain evidence="6">CGMCC 1.16012</strain>
    </source>
</reference>
<organism evidence="6 7">
    <name type="scientific">Actibacterium pelagium</name>
    <dbReference type="NCBI Taxonomy" id="2029103"/>
    <lineage>
        <taxon>Bacteria</taxon>
        <taxon>Pseudomonadati</taxon>
        <taxon>Pseudomonadota</taxon>
        <taxon>Alphaproteobacteria</taxon>
        <taxon>Rhodobacterales</taxon>
        <taxon>Roseobacteraceae</taxon>
        <taxon>Actibacterium</taxon>
    </lineage>
</organism>
<dbReference type="SUPFAM" id="SSF56349">
    <property type="entry name" value="DNA breaking-rejoining enzymes"/>
    <property type="match status" value="1"/>
</dbReference>
<name>A0A917EMS5_9RHOB</name>